<sequence length="275" mass="29376">MPFRRNVDIDLLRSFVTIVEQGSFTRAAQRLLRTQSAISLQMKRLEEQVGTDLFERGGRGVRPTQSGDMLLVYARRILAANDELVARIAEPDVAGEVSIAAPEDVTILHLNHILSRFTRAFPRVQLSVAPDLPGADITLTVSIGAAPEAVLWREPLVWAAVDELILRRNTVLQLVTGPEPCAYRATALAALNGAGIDARIAQLSPSLAGVQSALRAGLGVGLLPRSLAIDGIRPLPPEAGLPPLPDLALSLGLRPATGTVATRLADFIVSVMENA</sequence>
<name>A0A7G5IJY0_9SPHN</name>
<evidence type="ECO:0000256" key="2">
    <source>
        <dbReference type="ARBA" id="ARBA00023015"/>
    </source>
</evidence>
<evidence type="ECO:0000256" key="3">
    <source>
        <dbReference type="ARBA" id="ARBA00023125"/>
    </source>
</evidence>
<dbReference type="RefSeq" id="WP_182297495.1">
    <property type="nucleotide sequence ID" value="NZ_CP059851.1"/>
</dbReference>
<evidence type="ECO:0000259" key="5">
    <source>
        <dbReference type="PROSITE" id="PS50931"/>
    </source>
</evidence>
<dbReference type="InterPro" id="IPR036390">
    <property type="entry name" value="WH_DNA-bd_sf"/>
</dbReference>
<dbReference type="Proteomes" id="UP000515292">
    <property type="component" value="Chromosome"/>
</dbReference>
<dbReference type="GO" id="GO:0003700">
    <property type="term" value="F:DNA-binding transcription factor activity"/>
    <property type="evidence" value="ECO:0007669"/>
    <property type="project" value="InterPro"/>
</dbReference>
<dbReference type="PANTHER" id="PTHR30579">
    <property type="entry name" value="TRANSCRIPTIONAL REGULATOR"/>
    <property type="match status" value="1"/>
</dbReference>
<organism evidence="6 7">
    <name type="scientific">Sandaracinobacteroides saxicola</name>
    <dbReference type="NCBI Taxonomy" id="2759707"/>
    <lineage>
        <taxon>Bacteria</taxon>
        <taxon>Pseudomonadati</taxon>
        <taxon>Pseudomonadota</taxon>
        <taxon>Alphaproteobacteria</taxon>
        <taxon>Sphingomonadales</taxon>
        <taxon>Sphingosinicellaceae</taxon>
        <taxon>Sandaracinobacteroides</taxon>
    </lineage>
</organism>
<keyword evidence="7" id="KW-1185">Reference proteome</keyword>
<dbReference type="PRINTS" id="PR00039">
    <property type="entry name" value="HTHLYSR"/>
</dbReference>
<dbReference type="Gene3D" id="1.10.10.10">
    <property type="entry name" value="Winged helix-like DNA-binding domain superfamily/Winged helix DNA-binding domain"/>
    <property type="match status" value="1"/>
</dbReference>
<evidence type="ECO:0000256" key="4">
    <source>
        <dbReference type="ARBA" id="ARBA00023163"/>
    </source>
</evidence>
<proteinExistence type="inferred from homology"/>
<keyword evidence="2" id="KW-0805">Transcription regulation</keyword>
<comment type="similarity">
    <text evidence="1">Belongs to the LysR transcriptional regulatory family.</text>
</comment>
<dbReference type="SUPFAM" id="SSF53850">
    <property type="entry name" value="Periplasmic binding protein-like II"/>
    <property type="match status" value="1"/>
</dbReference>
<keyword evidence="4" id="KW-0804">Transcription</keyword>
<feature type="domain" description="HTH lysR-type" evidence="5">
    <location>
        <begin position="7"/>
        <end position="64"/>
    </location>
</feature>
<protein>
    <submittedName>
        <fullName evidence="6">LysR family transcriptional regulator</fullName>
    </submittedName>
</protein>
<dbReference type="InterPro" id="IPR036388">
    <property type="entry name" value="WH-like_DNA-bd_sf"/>
</dbReference>
<dbReference type="SUPFAM" id="SSF46785">
    <property type="entry name" value="Winged helix' DNA-binding domain"/>
    <property type="match status" value="1"/>
</dbReference>
<dbReference type="PANTHER" id="PTHR30579:SF7">
    <property type="entry name" value="HTH-TYPE TRANSCRIPTIONAL REGULATOR LRHA-RELATED"/>
    <property type="match status" value="1"/>
</dbReference>
<dbReference type="Gene3D" id="3.40.190.10">
    <property type="entry name" value="Periplasmic binding protein-like II"/>
    <property type="match status" value="2"/>
</dbReference>
<dbReference type="Pfam" id="PF03466">
    <property type="entry name" value="LysR_substrate"/>
    <property type="match status" value="1"/>
</dbReference>
<gene>
    <name evidence="6" type="ORF">H3309_04055</name>
</gene>
<dbReference type="PROSITE" id="PS50931">
    <property type="entry name" value="HTH_LYSR"/>
    <property type="match status" value="1"/>
</dbReference>
<dbReference type="AlphaFoldDB" id="A0A7G5IJY0"/>
<dbReference type="InterPro" id="IPR005119">
    <property type="entry name" value="LysR_subst-bd"/>
</dbReference>
<keyword evidence="3" id="KW-0238">DNA-binding</keyword>
<evidence type="ECO:0000313" key="7">
    <source>
        <dbReference type="Proteomes" id="UP000515292"/>
    </source>
</evidence>
<dbReference type="KEGG" id="sand:H3309_04055"/>
<dbReference type="GO" id="GO:0003677">
    <property type="term" value="F:DNA binding"/>
    <property type="evidence" value="ECO:0007669"/>
    <property type="project" value="UniProtKB-KW"/>
</dbReference>
<evidence type="ECO:0000313" key="6">
    <source>
        <dbReference type="EMBL" id="QMW23672.1"/>
    </source>
</evidence>
<dbReference type="Pfam" id="PF00126">
    <property type="entry name" value="HTH_1"/>
    <property type="match status" value="1"/>
</dbReference>
<accession>A0A7G5IJY0</accession>
<dbReference type="InterPro" id="IPR000847">
    <property type="entry name" value="LysR_HTH_N"/>
</dbReference>
<dbReference type="EMBL" id="CP059851">
    <property type="protein sequence ID" value="QMW23672.1"/>
    <property type="molecule type" value="Genomic_DNA"/>
</dbReference>
<reference evidence="6 7" key="1">
    <citation type="submission" date="2020-07" db="EMBL/GenBank/DDBJ databases">
        <title>Complete genome sequence for Sandaracinobacter sp. M6.</title>
        <authorList>
            <person name="Tang Y."/>
            <person name="Liu Q."/>
            <person name="Guo Z."/>
            <person name="Lei P."/>
            <person name="Huang B."/>
        </authorList>
    </citation>
    <scope>NUCLEOTIDE SEQUENCE [LARGE SCALE GENOMIC DNA]</scope>
    <source>
        <strain evidence="6 7">M6</strain>
    </source>
</reference>
<evidence type="ECO:0000256" key="1">
    <source>
        <dbReference type="ARBA" id="ARBA00009437"/>
    </source>
</evidence>
<dbReference type="FunFam" id="1.10.10.10:FF:000001">
    <property type="entry name" value="LysR family transcriptional regulator"/>
    <property type="match status" value="1"/>
</dbReference>
<dbReference type="InterPro" id="IPR050176">
    <property type="entry name" value="LTTR"/>
</dbReference>